<feature type="region of interest" description="Disordered" evidence="1">
    <location>
        <begin position="163"/>
        <end position="186"/>
    </location>
</feature>
<evidence type="ECO:0000313" key="3">
    <source>
        <dbReference type="Proteomes" id="UP000054196"/>
    </source>
</evidence>
<feature type="region of interest" description="Disordered" evidence="1">
    <location>
        <begin position="313"/>
        <end position="361"/>
    </location>
</feature>
<organism evidence="2 3">
    <name type="scientific">Punctularia strigosozonata (strain HHB-11173)</name>
    <name type="common">White-rot fungus</name>
    <dbReference type="NCBI Taxonomy" id="741275"/>
    <lineage>
        <taxon>Eukaryota</taxon>
        <taxon>Fungi</taxon>
        <taxon>Dikarya</taxon>
        <taxon>Basidiomycota</taxon>
        <taxon>Agaricomycotina</taxon>
        <taxon>Agaricomycetes</taxon>
        <taxon>Corticiales</taxon>
        <taxon>Punctulariaceae</taxon>
        <taxon>Punctularia</taxon>
    </lineage>
</organism>
<dbReference type="KEGG" id="psq:PUNSTDRAFT_146479"/>
<dbReference type="Proteomes" id="UP000054196">
    <property type="component" value="Unassembled WGS sequence"/>
</dbReference>
<dbReference type="AlphaFoldDB" id="R7S594"/>
<feature type="compositionally biased region" description="Low complexity" evidence="1">
    <location>
        <begin position="326"/>
        <end position="352"/>
    </location>
</feature>
<dbReference type="HOGENOM" id="CLU_625750_0_0_1"/>
<dbReference type="GeneID" id="18881653"/>
<protein>
    <submittedName>
        <fullName evidence="2">Uncharacterized protein</fullName>
    </submittedName>
</protein>
<feature type="region of interest" description="Disordered" evidence="1">
    <location>
        <begin position="237"/>
        <end position="264"/>
    </location>
</feature>
<evidence type="ECO:0000313" key="2">
    <source>
        <dbReference type="EMBL" id="EIN04526.1"/>
    </source>
</evidence>
<feature type="compositionally biased region" description="Low complexity" evidence="1">
    <location>
        <begin position="242"/>
        <end position="254"/>
    </location>
</feature>
<dbReference type="RefSeq" id="XP_007388321.1">
    <property type="nucleotide sequence ID" value="XM_007388259.1"/>
</dbReference>
<sequence>MSPFTVFNKQSIAPFSRGFSGFCERVINMGNDAVTEEVPCYGASPAPLSWGLAREDFTPIFVIADGTEFDDEEEEGDEETPVVDNSQAITCSKAFPIPAPKVNAVSKEFSFGGFDDIFSDCADLPAVNSERDATPVVDVIDKLTARFPLSNIQRSLKTVLGGLTNPPKPTVPALSVPTPVNHDRGVPQGQVLYETPLPLFKARTTYATPSRQSSSPAPAPAMASSLDADKENVFYETPRQTSSPVPSPASLSLPGPRPHTGDGSHLQIEALHPLLPRPARSTSASGQRFRNARSIPLLQRVLKKNAHAALASGAPFLPRPQPPLPTLQSQPHLLVGRSTSPSPLALPLSTQPPRSPSLRWPTARPLYATSVARPSWNTLFPGLSASPSPQPPRLFKTSPSLPQSSSPPRPQARGAHKPTRLSAKENALYHVPALYVSH</sequence>
<feature type="region of interest" description="Disordered" evidence="1">
    <location>
        <begin position="382"/>
        <end position="424"/>
    </location>
</feature>
<evidence type="ECO:0000256" key="1">
    <source>
        <dbReference type="SAM" id="MobiDB-lite"/>
    </source>
</evidence>
<gene>
    <name evidence="2" type="ORF">PUNSTDRAFT_146479</name>
</gene>
<name>R7S594_PUNST</name>
<proteinExistence type="predicted"/>
<accession>R7S594</accession>
<dbReference type="EMBL" id="JH687554">
    <property type="protein sequence ID" value="EIN04526.1"/>
    <property type="molecule type" value="Genomic_DNA"/>
</dbReference>
<reference evidence="3" key="1">
    <citation type="journal article" date="2012" name="Science">
        <title>The Paleozoic origin of enzymatic lignin decomposition reconstructed from 31 fungal genomes.</title>
        <authorList>
            <person name="Floudas D."/>
            <person name="Binder M."/>
            <person name="Riley R."/>
            <person name="Barry K."/>
            <person name="Blanchette R.A."/>
            <person name="Henrissat B."/>
            <person name="Martinez A.T."/>
            <person name="Otillar R."/>
            <person name="Spatafora J.W."/>
            <person name="Yadav J.S."/>
            <person name="Aerts A."/>
            <person name="Benoit I."/>
            <person name="Boyd A."/>
            <person name="Carlson A."/>
            <person name="Copeland A."/>
            <person name="Coutinho P.M."/>
            <person name="de Vries R.P."/>
            <person name="Ferreira P."/>
            <person name="Findley K."/>
            <person name="Foster B."/>
            <person name="Gaskell J."/>
            <person name="Glotzer D."/>
            <person name="Gorecki P."/>
            <person name="Heitman J."/>
            <person name="Hesse C."/>
            <person name="Hori C."/>
            <person name="Igarashi K."/>
            <person name="Jurgens J.A."/>
            <person name="Kallen N."/>
            <person name="Kersten P."/>
            <person name="Kohler A."/>
            <person name="Kuees U."/>
            <person name="Kumar T.K.A."/>
            <person name="Kuo A."/>
            <person name="LaButti K."/>
            <person name="Larrondo L.F."/>
            <person name="Lindquist E."/>
            <person name="Ling A."/>
            <person name="Lombard V."/>
            <person name="Lucas S."/>
            <person name="Lundell T."/>
            <person name="Martin R."/>
            <person name="McLaughlin D.J."/>
            <person name="Morgenstern I."/>
            <person name="Morin E."/>
            <person name="Murat C."/>
            <person name="Nagy L.G."/>
            <person name="Nolan M."/>
            <person name="Ohm R.A."/>
            <person name="Patyshakuliyeva A."/>
            <person name="Rokas A."/>
            <person name="Ruiz-Duenas F.J."/>
            <person name="Sabat G."/>
            <person name="Salamov A."/>
            <person name="Samejima M."/>
            <person name="Schmutz J."/>
            <person name="Slot J.C."/>
            <person name="St John F."/>
            <person name="Stenlid J."/>
            <person name="Sun H."/>
            <person name="Sun S."/>
            <person name="Syed K."/>
            <person name="Tsang A."/>
            <person name="Wiebenga A."/>
            <person name="Young D."/>
            <person name="Pisabarro A."/>
            <person name="Eastwood D.C."/>
            <person name="Martin F."/>
            <person name="Cullen D."/>
            <person name="Grigoriev I.V."/>
            <person name="Hibbett D.S."/>
        </authorList>
    </citation>
    <scope>NUCLEOTIDE SEQUENCE [LARGE SCALE GENOMIC DNA]</scope>
    <source>
        <strain evidence="3">HHB-11173 SS5</strain>
    </source>
</reference>
<keyword evidence="3" id="KW-1185">Reference proteome</keyword>